<evidence type="ECO:0000313" key="2">
    <source>
        <dbReference type="Proteomes" id="UP000465305"/>
    </source>
</evidence>
<dbReference type="Proteomes" id="UP000465305">
    <property type="component" value="Unassembled WGS sequence"/>
</dbReference>
<gene>
    <name evidence="1" type="ORF">MALGJ_19130</name>
</gene>
<proteinExistence type="predicted"/>
<reference evidence="1 2" key="1">
    <citation type="journal article" date="2019" name="Emerg. Microbes Infect.">
        <title>Comprehensive subspecies identification of 175 nontuberculous mycobacteria species based on 7547 genomic profiles.</title>
        <authorList>
            <person name="Matsumoto Y."/>
            <person name="Kinjo T."/>
            <person name="Motooka D."/>
            <person name="Nabeya D."/>
            <person name="Jung N."/>
            <person name="Uechi K."/>
            <person name="Horii T."/>
            <person name="Iida T."/>
            <person name="Fujita J."/>
            <person name="Nakamura S."/>
        </authorList>
    </citation>
    <scope>NUCLEOTIDE SEQUENCE [LARGE SCALE GENOMIC DNA]</scope>
    <source>
        <strain evidence="1 2">JCM 30723</strain>
    </source>
</reference>
<dbReference type="RefSeq" id="WP_235673608.1">
    <property type="nucleotide sequence ID" value="NZ_BLKY01000001.1"/>
</dbReference>
<comment type="caution">
    <text evidence="1">The sequence shown here is derived from an EMBL/GenBank/DDBJ whole genome shotgun (WGS) entry which is preliminary data.</text>
</comment>
<sequence length="239" mass="26869">MTDPTSFRLDTLDLASEFGWEVDHLSRLDEFSKDDITILAQYSSDDTITSLTRTRPNRADEAFSADSPGNDERLRVWLTGRASATATSGTGLFQGLKIKFDRRDTDPWAPEEFVDAVEDQSDRAFLHRLLELVQKTSRLPARGDYCHLFFGQRPGGGMFVYPFMRRFPPYKFKVDAGQLMIAGCWKSNFKGVSEHPGFAELAAMLGLDHTGSAPWTPVSDLDPDKLWEVGERVSRAINP</sequence>
<accession>A0A7I9Y9E5</accession>
<protein>
    <submittedName>
        <fullName evidence="1">Uncharacterized protein</fullName>
    </submittedName>
</protein>
<dbReference type="EMBL" id="BLKY01000001">
    <property type="protein sequence ID" value="GFG85237.1"/>
    <property type="molecule type" value="Genomic_DNA"/>
</dbReference>
<name>A0A7I9Y9E5_MYCAL</name>
<evidence type="ECO:0000313" key="1">
    <source>
        <dbReference type="EMBL" id="GFG85237.1"/>
    </source>
</evidence>
<dbReference type="AlphaFoldDB" id="A0A7I9Y9E5"/>
<organism evidence="1 2">
    <name type="scientific">Mycolicibacter algericus</name>
    <name type="common">Mycobacterium algericum</name>
    <dbReference type="NCBI Taxonomy" id="1288388"/>
    <lineage>
        <taxon>Bacteria</taxon>
        <taxon>Bacillati</taxon>
        <taxon>Actinomycetota</taxon>
        <taxon>Actinomycetes</taxon>
        <taxon>Mycobacteriales</taxon>
        <taxon>Mycobacteriaceae</taxon>
        <taxon>Mycolicibacter</taxon>
    </lineage>
</organism>